<dbReference type="SUPFAM" id="SSF52058">
    <property type="entry name" value="L domain-like"/>
    <property type="match status" value="2"/>
</dbReference>
<comment type="caution">
    <text evidence="4">The sequence shown here is derived from an EMBL/GenBank/DDBJ whole genome shotgun (WGS) entry which is preliminary data.</text>
</comment>
<dbReference type="PANTHER" id="PTHR46652:SF3">
    <property type="entry name" value="LEUCINE-RICH REPEAT-CONTAINING PROTEIN 9"/>
    <property type="match status" value="1"/>
</dbReference>
<proteinExistence type="predicted"/>
<dbReference type="InterPro" id="IPR001611">
    <property type="entry name" value="Leu-rich_rpt"/>
</dbReference>
<dbReference type="InterPro" id="IPR003591">
    <property type="entry name" value="Leu-rich_rpt_typical-subtyp"/>
</dbReference>
<gene>
    <name evidence="4" type="ORF">IAC18_09145</name>
</gene>
<dbReference type="PROSITE" id="PS51450">
    <property type="entry name" value="LRR"/>
    <property type="match status" value="4"/>
</dbReference>
<protein>
    <submittedName>
        <fullName evidence="4">Leucine-rich repeat domain-containing protein</fullName>
    </submittedName>
</protein>
<keyword evidence="1" id="KW-0433">Leucine-rich repeat</keyword>
<dbReference type="Gene3D" id="3.80.10.10">
    <property type="entry name" value="Ribonuclease Inhibitor"/>
    <property type="match status" value="3"/>
</dbReference>
<dbReference type="Pfam" id="PF12799">
    <property type="entry name" value="LRR_4"/>
    <property type="match status" value="2"/>
</dbReference>
<dbReference type="SMART" id="SM00369">
    <property type="entry name" value="LRR_TYP"/>
    <property type="match status" value="4"/>
</dbReference>
<evidence type="ECO:0000256" key="3">
    <source>
        <dbReference type="SAM" id="Phobius"/>
    </source>
</evidence>
<name>A0A9D1JW01_9FIRM</name>
<dbReference type="InterPro" id="IPR025875">
    <property type="entry name" value="Leu-rich_rpt_4"/>
</dbReference>
<reference evidence="4" key="2">
    <citation type="journal article" date="2021" name="PeerJ">
        <title>Extensive microbial diversity within the chicken gut microbiome revealed by metagenomics and culture.</title>
        <authorList>
            <person name="Gilroy R."/>
            <person name="Ravi A."/>
            <person name="Getino M."/>
            <person name="Pursley I."/>
            <person name="Horton D.L."/>
            <person name="Alikhan N.F."/>
            <person name="Baker D."/>
            <person name="Gharbi K."/>
            <person name="Hall N."/>
            <person name="Watson M."/>
            <person name="Adriaenssens E.M."/>
            <person name="Foster-Nyarko E."/>
            <person name="Jarju S."/>
            <person name="Secka A."/>
            <person name="Antonio M."/>
            <person name="Oren A."/>
            <person name="Chaudhuri R.R."/>
            <person name="La Ragione R."/>
            <person name="Hildebrand F."/>
            <person name="Pallen M.J."/>
        </authorList>
    </citation>
    <scope>NUCLEOTIDE SEQUENCE</scope>
    <source>
        <strain evidence="4">ChiHjej10B9-9673</strain>
    </source>
</reference>
<dbReference type="EMBL" id="DVJK01000263">
    <property type="protein sequence ID" value="HIS67717.1"/>
    <property type="molecule type" value="Genomic_DNA"/>
</dbReference>
<evidence type="ECO:0000313" key="5">
    <source>
        <dbReference type="Proteomes" id="UP000824001"/>
    </source>
</evidence>
<feature type="transmembrane region" description="Helical" evidence="3">
    <location>
        <begin position="16"/>
        <end position="37"/>
    </location>
</feature>
<dbReference type="InterPro" id="IPR050836">
    <property type="entry name" value="SDS22/Internalin_LRR"/>
</dbReference>
<dbReference type="Proteomes" id="UP000824001">
    <property type="component" value="Unassembled WGS sequence"/>
</dbReference>
<keyword evidence="2" id="KW-0677">Repeat</keyword>
<evidence type="ECO:0000256" key="1">
    <source>
        <dbReference type="ARBA" id="ARBA00022614"/>
    </source>
</evidence>
<reference evidence="4" key="1">
    <citation type="submission" date="2020-10" db="EMBL/GenBank/DDBJ databases">
        <authorList>
            <person name="Gilroy R."/>
        </authorList>
    </citation>
    <scope>NUCLEOTIDE SEQUENCE</scope>
    <source>
        <strain evidence="4">ChiHjej10B9-9673</strain>
    </source>
</reference>
<dbReference type="InterPro" id="IPR032675">
    <property type="entry name" value="LRR_dom_sf"/>
</dbReference>
<keyword evidence="3" id="KW-1133">Transmembrane helix</keyword>
<dbReference type="Pfam" id="PF13516">
    <property type="entry name" value="LRR_6"/>
    <property type="match status" value="1"/>
</dbReference>
<dbReference type="SMART" id="SM00365">
    <property type="entry name" value="LRR_SD22"/>
    <property type="match status" value="7"/>
</dbReference>
<dbReference type="PANTHER" id="PTHR46652">
    <property type="entry name" value="LEUCINE-RICH REPEAT AND IQ DOMAIN-CONTAINING PROTEIN 1-RELATED"/>
    <property type="match status" value="1"/>
</dbReference>
<keyword evidence="3" id="KW-0472">Membrane</keyword>
<keyword evidence="3" id="KW-0812">Transmembrane</keyword>
<evidence type="ECO:0000313" key="4">
    <source>
        <dbReference type="EMBL" id="HIS67717.1"/>
    </source>
</evidence>
<organism evidence="4 5">
    <name type="scientific">Candidatus Scatomorpha merdipullorum</name>
    <dbReference type="NCBI Taxonomy" id="2840927"/>
    <lineage>
        <taxon>Bacteria</taxon>
        <taxon>Bacillati</taxon>
        <taxon>Bacillota</taxon>
        <taxon>Clostridia</taxon>
        <taxon>Eubacteriales</taxon>
        <taxon>Candidatus Scatomorpha</taxon>
    </lineage>
</organism>
<dbReference type="AlphaFoldDB" id="A0A9D1JW01"/>
<accession>A0A9D1JW01</accession>
<sequence>MERKETQQPRIDRKTLVLTVVAALLVIAIIIIAVVLLQRSRAEEYNSSYEAAMEHYIAGEYQEALDAARRAYGEDATEEAVLIIARSCAALGDYGGAVSALEGWVDKNGSGEEAGALLEKYRTEAEAPPTESPEEETVSIGGESFALDADTVVLSGVSLTEGELEALAGLENLTNLSLNGCGLEDVSALAGCEKLTTLSLEDNAIEDISPLSGLRSLRALYLSGNSLGALEPLYGLDGLATLDIRGREITDEELEALQSELPGCTILTDEPIESVEEITLGGQTFTSDVTRLELVGAGVTDISALAACTQLEYLDVSYNREIDSISVVAGMPNLRVLDFTDTNVSSLSPILALTKLEVLWLRNTKVTNISALSGHTSITELELSGNDIEDYSPLLSLTGLGSLILSDAGLEDSDLEILKQMTWLDRLHIENNAALTPEAVAELTAALPETIVSAPDFADVTLGDQMFPVDASQVNASGANVENLEGIERFTGLDALFLNDNPGIDISGLGGAASLTYLELARCELEDVSELLSLEALAGLNLMQNRLTDVSALRRMTALTELYLDYNEDLEDVSALSGLRALHTLSLKGTAVTDLSAIAGLTELSTLDIEGCRIESIEPLLGLKNLRTLYAAGCGLSSDELSELGRALPNCTIYT</sequence>
<evidence type="ECO:0000256" key="2">
    <source>
        <dbReference type="ARBA" id="ARBA00022737"/>
    </source>
</evidence>